<sequence>MVAYNRPRSNGDRSDHFLQEQNDTLTEQLSSKISKLKQIAVDIGAEAKDQNRLLGTMQTDFWNANESLGQNMKRIGGVIKAGGSKLILYLVLFSLFCCFVMYCLYKR</sequence>
<name>A0AC35UEY4_9BILA</name>
<reference evidence="2" key="1">
    <citation type="submission" date="2016-11" db="UniProtKB">
        <authorList>
            <consortium name="WormBaseParasite"/>
        </authorList>
    </citation>
    <scope>IDENTIFICATION</scope>
    <source>
        <strain evidence="2">KR3021</strain>
    </source>
</reference>
<organism evidence="1 2">
    <name type="scientific">Rhabditophanes sp. KR3021</name>
    <dbReference type="NCBI Taxonomy" id="114890"/>
    <lineage>
        <taxon>Eukaryota</taxon>
        <taxon>Metazoa</taxon>
        <taxon>Ecdysozoa</taxon>
        <taxon>Nematoda</taxon>
        <taxon>Chromadorea</taxon>
        <taxon>Rhabditida</taxon>
        <taxon>Tylenchina</taxon>
        <taxon>Panagrolaimomorpha</taxon>
        <taxon>Strongyloidoidea</taxon>
        <taxon>Alloionematidae</taxon>
        <taxon>Rhabditophanes</taxon>
    </lineage>
</organism>
<evidence type="ECO:0000313" key="1">
    <source>
        <dbReference type="Proteomes" id="UP000095286"/>
    </source>
</evidence>
<dbReference type="WBParaSite" id="RSKR_0001087350.1">
    <property type="protein sequence ID" value="RSKR_0001087350.1"/>
    <property type="gene ID" value="RSKR_0001087350"/>
</dbReference>
<accession>A0AC35UEY4</accession>
<protein>
    <submittedName>
        <fullName evidence="2">t-SNARE coiled-coil homology domain-containing protein</fullName>
    </submittedName>
</protein>
<evidence type="ECO:0000313" key="2">
    <source>
        <dbReference type="WBParaSite" id="RSKR_0001087350.1"/>
    </source>
</evidence>
<proteinExistence type="predicted"/>
<dbReference type="Proteomes" id="UP000095286">
    <property type="component" value="Unplaced"/>
</dbReference>